<dbReference type="InterPro" id="IPR011990">
    <property type="entry name" value="TPR-like_helical_dom_sf"/>
</dbReference>
<accession>L1JAL7</accession>
<dbReference type="SUPFAM" id="SSF48452">
    <property type="entry name" value="TPR-like"/>
    <property type="match status" value="1"/>
</dbReference>
<evidence type="ECO:0000256" key="7">
    <source>
        <dbReference type="ARBA" id="ARBA00039966"/>
    </source>
</evidence>
<dbReference type="GeneID" id="17302355"/>
<dbReference type="GO" id="GO:0008017">
    <property type="term" value="F:microtubule binding"/>
    <property type="evidence" value="ECO:0007669"/>
    <property type="project" value="TreeGrafter"/>
</dbReference>
<dbReference type="PANTHER" id="PTHR16056:SF16">
    <property type="entry name" value="REGULATOR OF MICROTUBULE DYNAMICS PROTEIN 1"/>
    <property type="match status" value="1"/>
</dbReference>
<dbReference type="RefSeq" id="XP_005832568.1">
    <property type="nucleotide sequence ID" value="XM_005832511.1"/>
</dbReference>
<dbReference type="GO" id="GO:0097431">
    <property type="term" value="C:mitotic spindle pole"/>
    <property type="evidence" value="ECO:0007669"/>
    <property type="project" value="TreeGrafter"/>
</dbReference>
<gene>
    <name evidence="9" type="ORF">GUITHDRAFT_138813</name>
</gene>
<comment type="subcellular location">
    <subcellularLocation>
        <location evidence="1">Cytoplasm</location>
        <location evidence="1">Cytoskeleton</location>
    </subcellularLocation>
</comment>
<dbReference type="EnsemblProtists" id="EKX45588">
    <property type="protein sequence ID" value="EKX45588"/>
    <property type="gene ID" value="GUITHDRAFT_138813"/>
</dbReference>
<evidence type="ECO:0000256" key="2">
    <source>
        <dbReference type="ARBA" id="ARBA00011375"/>
    </source>
</evidence>
<keyword evidence="6" id="KW-0206">Cytoskeleton</keyword>
<dbReference type="AlphaFoldDB" id="L1JAL7"/>
<proteinExistence type="predicted"/>
<keyword evidence="5" id="KW-0802">TPR repeat</keyword>
<evidence type="ECO:0000256" key="5">
    <source>
        <dbReference type="ARBA" id="ARBA00022803"/>
    </source>
</evidence>
<evidence type="ECO:0000313" key="10">
    <source>
        <dbReference type="EnsemblProtists" id="EKX45588"/>
    </source>
</evidence>
<reference evidence="9 11" key="1">
    <citation type="journal article" date="2012" name="Nature">
        <title>Algal genomes reveal evolutionary mosaicism and the fate of nucleomorphs.</title>
        <authorList>
            <consortium name="DOE Joint Genome Institute"/>
            <person name="Curtis B.A."/>
            <person name="Tanifuji G."/>
            <person name="Burki F."/>
            <person name="Gruber A."/>
            <person name="Irimia M."/>
            <person name="Maruyama S."/>
            <person name="Arias M.C."/>
            <person name="Ball S.G."/>
            <person name="Gile G.H."/>
            <person name="Hirakawa Y."/>
            <person name="Hopkins J.F."/>
            <person name="Kuo A."/>
            <person name="Rensing S.A."/>
            <person name="Schmutz J."/>
            <person name="Symeonidi A."/>
            <person name="Elias M."/>
            <person name="Eveleigh R.J."/>
            <person name="Herman E.K."/>
            <person name="Klute M.J."/>
            <person name="Nakayama T."/>
            <person name="Obornik M."/>
            <person name="Reyes-Prieto A."/>
            <person name="Armbrust E.V."/>
            <person name="Aves S.J."/>
            <person name="Beiko R.G."/>
            <person name="Coutinho P."/>
            <person name="Dacks J.B."/>
            <person name="Durnford D.G."/>
            <person name="Fast N.M."/>
            <person name="Green B.R."/>
            <person name="Grisdale C.J."/>
            <person name="Hempel F."/>
            <person name="Henrissat B."/>
            <person name="Hoppner M.P."/>
            <person name="Ishida K."/>
            <person name="Kim E."/>
            <person name="Koreny L."/>
            <person name="Kroth P.G."/>
            <person name="Liu Y."/>
            <person name="Malik S.B."/>
            <person name="Maier U.G."/>
            <person name="McRose D."/>
            <person name="Mock T."/>
            <person name="Neilson J.A."/>
            <person name="Onodera N.T."/>
            <person name="Poole A.M."/>
            <person name="Pritham E.J."/>
            <person name="Richards T.A."/>
            <person name="Rocap G."/>
            <person name="Roy S.W."/>
            <person name="Sarai C."/>
            <person name="Schaack S."/>
            <person name="Shirato S."/>
            <person name="Slamovits C.H."/>
            <person name="Spencer D.F."/>
            <person name="Suzuki S."/>
            <person name="Worden A.Z."/>
            <person name="Zauner S."/>
            <person name="Barry K."/>
            <person name="Bell C."/>
            <person name="Bharti A.K."/>
            <person name="Crow J.A."/>
            <person name="Grimwood J."/>
            <person name="Kramer R."/>
            <person name="Lindquist E."/>
            <person name="Lucas S."/>
            <person name="Salamov A."/>
            <person name="McFadden G.I."/>
            <person name="Lane C.E."/>
            <person name="Keeling P.J."/>
            <person name="Gray M.W."/>
            <person name="Grigoriev I.V."/>
            <person name="Archibald J.M."/>
        </authorList>
    </citation>
    <scope>NUCLEOTIDE SEQUENCE</scope>
    <source>
        <strain evidence="9 11">CCMP2712</strain>
    </source>
</reference>
<protein>
    <recommendedName>
        <fullName evidence="7">Regulator of microtubule dynamics protein 1</fullName>
    </recommendedName>
    <alternativeName>
        <fullName evidence="8">Protein FAM82B</fullName>
    </alternativeName>
</protein>
<keyword evidence="3" id="KW-0963">Cytoplasm</keyword>
<dbReference type="Proteomes" id="UP000011087">
    <property type="component" value="Unassembled WGS sequence"/>
</dbReference>
<evidence type="ECO:0000313" key="11">
    <source>
        <dbReference type="Proteomes" id="UP000011087"/>
    </source>
</evidence>
<evidence type="ECO:0000313" key="9">
    <source>
        <dbReference type="EMBL" id="EKX45588.1"/>
    </source>
</evidence>
<comment type="subunit">
    <text evidence="2">Interacts with microtubules.</text>
</comment>
<dbReference type="OrthoDB" id="69711at2759"/>
<dbReference type="KEGG" id="gtt:GUITHDRAFT_138813"/>
<evidence type="ECO:0000256" key="6">
    <source>
        <dbReference type="ARBA" id="ARBA00023212"/>
    </source>
</evidence>
<keyword evidence="4" id="KW-0677">Repeat</keyword>
<dbReference type="OMA" id="HILGVWH"/>
<dbReference type="Gene3D" id="1.25.40.10">
    <property type="entry name" value="Tetratricopeptide repeat domain"/>
    <property type="match status" value="1"/>
</dbReference>
<evidence type="ECO:0000256" key="4">
    <source>
        <dbReference type="ARBA" id="ARBA00022737"/>
    </source>
</evidence>
<reference evidence="10" key="3">
    <citation type="submission" date="2016-03" db="UniProtKB">
        <authorList>
            <consortium name="EnsemblProtists"/>
        </authorList>
    </citation>
    <scope>IDENTIFICATION</scope>
</reference>
<evidence type="ECO:0000256" key="8">
    <source>
        <dbReference type="ARBA" id="ARBA00041958"/>
    </source>
</evidence>
<dbReference type="GO" id="GO:0005876">
    <property type="term" value="C:spindle microtubule"/>
    <property type="evidence" value="ECO:0007669"/>
    <property type="project" value="TreeGrafter"/>
</dbReference>
<dbReference type="GO" id="GO:0005737">
    <property type="term" value="C:cytoplasm"/>
    <property type="evidence" value="ECO:0007669"/>
    <property type="project" value="TreeGrafter"/>
</dbReference>
<organism evidence="9">
    <name type="scientific">Guillardia theta (strain CCMP2712)</name>
    <name type="common">Cryptophyte</name>
    <dbReference type="NCBI Taxonomy" id="905079"/>
    <lineage>
        <taxon>Eukaryota</taxon>
        <taxon>Cryptophyceae</taxon>
        <taxon>Pyrenomonadales</taxon>
        <taxon>Geminigeraceae</taxon>
        <taxon>Guillardia</taxon>
    </lineage>
</organism>
<dbReference type="Pfam" id="PF21033">
    <property type="entry name" value="RMD1-3"/>
    <property type="match status" value="1"/>
</dbReference>
<dbReference type="HOGENOM" id="CLU_046369_3_1_1"/>
<evidence type="ECO:0000256" key="1">
    <source>
        <dbReference type="ARBA" id="ARBA00004245"/>
    </source>
</evidence>
<dbReference type="EMBL" id="JH992998">
    <property type="protein sequence ID" value="EKX45588.1"/>
    <property type="molecule type" value="Genomic_DNA"/>
</dbReference>
<dbReference type="PaxDb" id="55529-EKX45588"/>
<reference evidence="11" key="2">
    <citation type="submission" date="2012-11" db="EMBL/GenBank/DDBJ databases">
        <authorList>
            <person name="Kuo A."/>
            <person name="Curtis B.A."/>
            <person name="Tanifuji G."/>
            <person name="Burki F."/>
            <person name="Gruber A."/>
            <person name="Irimia M."/>
            <person name="Maruyama S."/>
            <person name="Arias M.C."/>
            <person name="Ball S.G."/>
            <person name="Gile G.H."/>
            <person name="Hirakawa Y."/>
            <person name="Hopkins J.F."/>
            <person name="Rensing S.A."/>
            <person name="Schmutz J."/>
            <person name="Symeonidi A."/>
            <person name="Elias M."/>
            <person name="Eveleigh R.J."/>
            <person name="Herman E.K."/>
            <person name="Klute M.J."/>
            <person name="Nakayama T."/>
            <person name="Obornik M."/>
            <person name="Reyes-Prieto A."/>
            <person name="Armbrust E.V."/>
            <person name="Aves S.J."/>
            <person name="Beiko R.G."/>
            <person name="Coutinho P."/>
            <person name="Dacks J.B."/>
            <person name="Durnford D.G."/>
            <person name="Fast N.M."/>
            <person name="Green B.R."/>
            <person name="Grisdale C."/>
            <person name="Hempe F."/>
            <person name="Henrissat B."/>
            <person name="Hoppner M.P."/>
            <person name="Ishida K.-I."/>
            <person name="Kim E."/>
            <person name="Koreny L."/>
            <person name="Kroth P.G."/>
            <person name="Liu Y."/>
            <person name="Malik S.-B."/>
            <person name="Maier U.G."/>
            <person name="McRose D."/>
            <person name="Mock T."/>
            <person name="Neilson J.A."/>
            <person name="Onodera N.T."/>
            <person name="Poole A.M."/>
            <person name="Pritham E.J."/>
            <person name="Richards T.A."/>
            <person name="Rocap G."/>
            <person name="Roy S.W."/>
            <person name="Sarai C."/>
            <person name="Schaack S."/>
            <person name="Shirato S."/>
            <person name="Slamovits C.H."/>
            <person name="Spencer D.F."/>
            <person name="Suzuki S."/>
            <person name="Worden A.Z."/>
            <person name="Zauner S."/>
            <person name="Barry K."/>
            <person name="Bell C."/>
            <person name="Bharti A.K."/>
            <person name="Crow J.A."/>
            <person name="Grimwood J."/>
            <person name="Kramer R."/>
            <person name="Lindquist E."/>
            <person name="Lucas S."/>
            <person name="Salamov A."/>
            <person name="McFadden G.I."/>
            <person name="Lane C.E."/>
            <person name="Keeling P.J."/>
            <person name="Gray M.W."/>
            <person name="Grigoriev I.V."/>
            <person name="Archibald J.M."/>
        </authorList>
    </citation>
    <scope>NUCLEOTIDE SEQUENCE</scope>
    <source>
        <strain evidence="11">CCMP2712</strain>
    </source>
</reference>
<keyword evidence="11" id="KW-1185">Reference proteome</keyword>
<sequence length="223" mass="25090">MATIFEQADELYSKGELQAAIDLLGADDSASALYRKARWSCDVADQTKDAKEKERILRLAEKDALLSVEKGPTMHETYRTVAVAKGKLQELVGMTEKVKLAKEIKEYVEKALEIKPTDGGSWHVLGMWHAGVTKLGWVTRQALQALYLGNFPHASNEKAIECLQNAQQHWPNASSCMQLGKIYKMEKKDEEAKAWLSKSLEMPSDLPISRLAQEEARELLSKW</sequence>
<dbReference type="PANTHER" id="PTHR16056">
    <property type="entry name" value="REGULATOR OF MICROTUBULE DYNAMICS PROTEIN"/>
    <property type="match status" value="1"/>
</dbReference>
<evidence type="ECO:0000256" key="3">
    <source>
        <dbReference type="ARBA" id="ARBA00022490"/>
    </source>
</evidence>
<name>L1JAL7_GUITC</name>
<dbReference type="InterPro" id="IPR049039">
    <property type="entry name" value="RMD1-3_a_helical_rpt"/>
</dbReference>